<protein>
    <submittedName>
        <fullName evidence="1">Uncharacterized protein</fullName>
    </submittedName>
</protein>
<sequence length="89" mass="10025">MDFRHQTPVHTFLELFKVRCVGLLPAQLEGGSRGPSAYKPPPFHNSFSFHAGLRGDRIGEAQSVLMSLLVKDIKFNWIQEAIRSSIICQ</sequence>
<comment type="caution">
    <text evidence="1">The sequence shown here is derived from an EMBL/GenBank/DDBJ whole genome shotgun (WGS) entry which is preliminary data.</text>
</comment>
<dbReference type="Proteomes" id="UP001469553">
    <property type="component" value="Unassembled WGS sequence"/>
</dbReference>
<accession>A0ABV0ZS07</accession>
<organism evidence="1 2">
    <name type="scientific">Ameca splendens</name>
    <dbReference type="NCBI Taxonomy" id="208324"/>
    <lineage>
        <taxon>Eukaryota</taxon>
        <taxon>Metazoa</taxon>
        <taxon>Chordata</taxon>
        <taxon>Craniata</taxon>
        <taxon>Vertebrata</taxon>
        <taxon>Euteleostomi</taxon>
        <taxon>Actinopterygii</taxon>
        <taxon>Neopterygii</taxon>
        <taxon>Teleostei</taxon>
        <taxon>Neoteleostei</taxon>
        <taxon>Acanthomorphata</taxon>
        <taxon>Ovalentaria</taxon>
        <taxon>Atherinomorphae</taxon>
        <taxon>Cyprinodontiformes</taxon>
        <taxon>Goodeidae</taxon>
        <taxon>Ameca</taxon>
    </lineage>
</organism>
<evidence type="ECO:0000313" key="2">
    <source>
        <dbReference type="Proteomes" id="UP001469553"/>
    </source>
</evidence>
<evidence type="ECO:0000313" key="1">
    <source>
        <dbReference type="EMBL" id="MEQ2308360.1"/>
    </source>
</evidence>
<dbReference type="EMBL" id="JAHRIP010068756">
    <property type="protein sequence ID" value="MEQ2308360.1"/>
    <property type="molecule type" value="Genomic_DNA"/>
</dbReference>
<keyword evidence="2" id="KW-1185">Reference proteome</keyword>
<reference evidence="1 2" key="1">
    <citation type="submission" date="2021-06" db="EMBL/GenBank/DDBJ databases">
        <authorList>
            <person name="Palmer J.M."/>
        </authorList>
    </citation>
    <scope>NUCLEOTIDE SEQUENCE [LARGE SCALE GENOMIC DNA]</scope>
    <source>
        <strain evidence="1 2">AS_MEX2019</strain>
        <tissue evidence="1">Muscle</tissue>
    </source>
</reference>
<name>A0ABV0ZS07_9TELE</name>
<proteinExistence type="predicted"/>
<gene>
    <name evidence="1" type="ORF">AMECASPLE_027536</name>
</gene>
<feature type="non-terminal residue" evidence="1">
    <location>
        <position position="89"/>
    </location>
</feature>